<sequence>MASTQIPGPCLPLYRAQPDMALLDPQEHASELADWVERIPAASEPVEREAWDNVYAWLRLASGLRTVTFDMAYEDGGMCSAGDDFDYVWSNMMGEWQLHQVRLGYTRAALEALVRVLRPDLPTPGPAIEAAELRLAQAGQELPLHAREAAQHFLGHAMGNTESTAPLAAAVAQAIGVHELAARGFTRIPQPAHDDDMQSLPAGHDEICTSKEATSILLLGIQALLAWAVEEQYIVAPNEDKFLYEGMWVPDAAAGRRWVDQEITYGDYLAVLQLDHGDPPDL</sequence>
<reference evidence="1 2" key="1">
    <citation type="submission" date="2024-10" db="EMBL/GenBank/DDBJ databases">
        <title>The Natural Products Discovery Center: Release of the First 8490 Sequenced Strains for Exploring Actinobacteria Biosynthetic Diversity.</title>
        <authorList>
            <person name="Kalkreuter E."/>
            <person name="Kautsar S.A."/>
            <person name="Yang D."/>
            <person name="Bader C.D."/>
            <person name="Teijaro C.N."/>
            <person name="Fluegel L."/>
            <person name="Davis C.M."/>
            <person name="Simpson J.R."/>
            <person name="Lauterbach L."/>
            <person name="Steele A.D."/>
            <person name="Gui C."/>
            <person name="Meng S."/>
            <person name="Li G."/>
            <person name="Viehrig K."/>
            <person name="Ye F."/>
            <person name="Su P."/>
            <person name="Kiefer A.F."/>
            <person name="Nichols A."/>
            <person name="Cepeda A.J."/>
            <person name="Yan W."/>
            <person name="Fan B."/>
            <person name="Jiang Y."/>
            <person name="Adhikari A."/>
            <person name="Zheng C.-J."/>
            <person name="Schuster L."/>
            <person name="Cowan T.M."/>
            <person name="Smanski M.J."/>
            <person name="Chevrette M.G."/>
            <person name="De Carvalho L.P.S."/>
            <person name="Shen B."/>
        </authorList>
    </citation>
    <scope>NUCLEOTIDE SEQUENCE [LARGE SCALE GENOMIC DNA]</scope>
    <source>
        <strain evidence="1 2">NPDC001390</strain>
    </source>
</reference>
<dbReference type="RefSeq" id="WP_387891425.1">
    <property type="nucleotide sequence ID" value="NZ_JBIAWJ010000022.1"/>
</dbReference>
<evidence type="ECO:0000313" key="2">
    <source>
        <dbReference type="Proteomes" id="UP001602058"/>
    </source>
</evidence>
<comment type="caution">
    <text evidence="1">The sequence shown here is derived from an EMBL/GenBank/DDBJ whole genome shotgun (WGS) entry which is preliminary data.</text>
</comment>
<name>A0ABW6UR94_9ACTN</name>
<keyword evidence="2" id="KW-1185">Reference proteome</keyword>
<organism evidence="1 2">
    <name type="scientific">Streptomyces bluensis</name>
    <dbReference type="NCBI Taxonomy" id="33897"/>
    <lineage>
        <taxon>Bacteria</taxon>
        <taxon>Bacillati</taxon>
        <taxon>Actinomycetota</taxon>
        <taxon>Actinomycetes</taxon>
        <taxon>Kitasatosporales</taxon>
        <taxon>Streptomycetaceae</taxon>
        <taxon>Streptomyces</taxon>
    </lineage>
</organism>
<accession>A0ABW6UR94</accession>
<evidence type="ECO:0000313" key="1">
    <source>
        <dbReference type="EMBL" id="MFF4525974.1"/>
    </source>
</evidence>
<gene>
    <name evidence="1" type="ORF">ACFY1D_31765</name>
</gene>
<dbReference type="EMBL" id="JBIAWJ010000022">
    <property type="protein sequence ID" value="MFF4525974.1"/>
    <property type="molecule type" value="Genomic_DNA"/>
</dbReference>
<proteinExistence type="predicted"/>
<protein>
    <submittedName>
        <fullName evidence="1">Uncharacterized protein</fullName>
    </submittedName>
</protein>
<dbReference type="Proteomes" id="UP001602058">
    <property type="component" value="Unassembled WGS sequence"/>
</dbReference>